<dbReference type="EMBL" id="CM042055">
    <property type="protein sequence ID" value="KAI3702107.1"/>
    <property type="molecule type" value="Genomic_DNA"/>
</dbReference>
<evidence type="ECO:0000313" key="1">
    <source>
        <dbReference type="EMBL" id="KAI3702107.1"/>
    </source>
</evidence>
<evidence type="ECO:0000313" key="2">
    <source>
        <dbReference type="Proteomes" id="UP001055879"/>
    </source>
</evidence>
<keyword evidence="2" id="KW-1185">Reference proteome</keyword>
<name>A0ACB8ZW87_ARCLA</name>
<gene>
    <name evidence="1" type="ORF">L6452_27794</name>
</gene>
<dbReference type="Proteomes" id="UP001055879">
    <property type="component" value="Linkage Group LG09"/>
</dbReference>
<comment type="caution">
    <text evidence="1">The sequence shown here is derived from an EMBL/GenBank/DDBJ whole genome shotgun (WGS) entry which is preliminary data.</text>
</comment>
<proteinExistence type="predicted"/>
<reference evidence="1 2" key="2">
    <citation type="journal article" date="2022" name="Mol. Ecol. Resour.">
        <title>The genomes of chicory, endive, great burdock and yacon provide insights into Asteraceae paleo-polyploidization history and plant inulin production.</title>
        <authorList>
            <person name="Fan W."/>
            <person name="Wang S."/>
            <person name="Wang H."/>
            <person name="Wang A."/>
            <person name="Jiang F."/>
            <person name="Liu H."/>
            <person name="Zhao H."/>
            <person name="Xu D."/>
            <person name="Zhang Y."/>
        </authorList>
    </citation>
    <scope>NUCLEOTIDE SEQUENCE [LARGE SCALE GENOMIC DNA]</scope>
    <source>
        <strain evidence="2">cv. Niubang</strain>
    </source>
</reference>
<sequence length="81" mass="9441">MSGEIRGIISIRNGDESSLFSTHLFDSPCRLKRDFRATIRVFLMEKDEEMEKSREEMEESRKIPVEKSSEMPVDVGRAFQN</sequence>
<accession>A0ACB8ZW87</accession>
<protein>
    <submittedName>
        <fullName evidence="1">Uncharacterized protein</fullName>
    </submittedName>
</protein>
<organism evidence="1 2">
    <name type="scientific">Arctium lappa</name>
    <name type="common">Greater burdock</name>
    <name type="synonym">Lappa major</name>
    <dbReference type="NCBI Taxonomy" id="4217"/>
    <lineage>
        <taxon>Eukaryota</taxon>
        <taxon>Viridiplantae</taxon>
        <taxon>Streptophyta</taxon>
        <taxon>Embryophyta</taxon>
        <taxon>Tracheophyta</taxon>
        <taxon>Spermatophyta</taxon>
        <taxon>Magnoliopsida</taxon>
        <taxon>eudicotyledons</taxon>
        <taxon>Gunneridae</taxon>
        <taxon>Pentapetalae</taxon>
        <taxon>asterids</taxon>
        <taxon>campanulids</taxon>
        <taxon>Asterales</taxon>
        <taxon>Asteraceae</taxon>
        <taxon>Carduoideae</taxon>
        <taxon>Cardueae</taxon>
        <taxon>Arctiinae</taxon>
        <taxon>Arctium</taxon>
    </lineage>
</organism>
<reference evidence="2" key="1">
    <citation type="journal article" date="2022" name="Mol. Ecol. Resour.">
        <title>The genomes of chicory, endive, great burdock and yacon provide insights into Asteraceae palaeo-polyploidization history and plant inulin production.</title>
        <authorList>
            <person name="Fan W."/>
            <person name="Wang S."/>
            <person name="Wang H."/>
            <person name="Wang A."/>
            <person name="Jiang F."/>
            <person name="Liu H."/>
            <person name="Zhao H."/>
            <person name="Xu D."/>
            <person name="Zhang Y."/>
        </authorList>
    </citation>
    <scope>NUCLEOTIDE SEQUENCE [LARGE SCALE GENOMIC DNA]</scope>
    <source>
        <strain evidence="2">cv. Niubang</strain>
    </source>
</reference>